<proteinExistence type="predicted"/>
<dbReference type="Proteomes" id="UP001314635">
    <property type="component" value="Unassembled WGS sequence"/>
</dbReference>
<comment type="caution">
    <text evidence="1">The sequence shown here is derived from an EMBL/GenBank/DDBJ whole genome shotgun (WGS) entry which is preliminary data.</text>
</comment>
<keyword evidence="2" id="KW-1185">Reference proteome</keyword>
<name>A0ABS5G2X1_9BRAD</name>
<reference evidence="2" key="1">
    <citation type="journal article" date="2021" name="ISME J.">
        <title>Evolutionary origin and ecological implication of a unique nif island in free-living Bradyrhizobium lineages.</title>
        <authorList>
            <person name="Tao J."/>
        </authorList>
    </citation>
    <scope>NUCLEOTIDE SEQUENCE [LARGE SCALE GENOMIC DNA]</scope>
    <source>
        <strain evidence="2">SZCCT0094</strain>
    </source>
</reference>
<dbReference type="EMBL" id="JAFCLK010000006">
    <property type="protein sequence ID" value="MBR1135652.1"/>
    <property type="molecule type" value="Genomic_DNA"/>
</dbReference>
<dbReference type="RefSeq" id="WP_148221424.1">
    <property type="nucleotide sequence ID" value="NZ_JABFDP010000002.1"/>
</dbReference>
<evidence type="ECO:0000313" key="1">
    <source>
        <dbReference type="EMBL" id="MBR1135652.1"/>
    </source>
</evidence>
<gene>
    <name evidence="1" type="ORF">JQ619_07740</name>
</gene>
<accession>A0ABS5G2X1</accession>
<evidence type="ECO:0000313" key="2">
    <source>
        <dbReference type="Proteomes" id="UP001314635"/>
    </source>
</evidence>
<sequence>MPAEPVGSSAPDQRDPSALDTALSLQAESALAKAGLMQPGGERAAAVRKAKVLANAAEILRHFSGRIGLRTK</sequence>
<organism evidence="1 2">
    <name type="scientific">Bradyrhizobium denitrificans</name>
    <dbReference type="NCBI Taxonomy" id="2734912"/>
    <lineage>
        <taxon>Bacteria</taxon>
        <taxon>Pseudomonadati</taxon>
        <taxon>Pseudomonadota</taxon>
        <taxon>Alphaproteobacteria</taxon>
        <taxon>Hyphomicrobiales</taxon>
        <taxon>Nitrobacteraceae</taxon>
        <taxon>Bradyrhizobium</taxon>
    </lineage>
</organism>
<protein>
    <submittedName>
        <fullName evidence="1">Uncharacterized protein</fullName>
    </submittedName>
</protein>